<dbReference type="GO" id="GO:0046930">
    <property type="term" value="C:pore complex"/>
    <property type="evidence" value="ECO:0007669"/>
    <property type="project" value="UniProtKB-KW"/>
</dbReference>
<comment type="caution">
    <text evidence="12">The sequence shown here is derived from an EMBL/GenBank/DDBJ whole genome shotgun (WGS) entry which is preliminary data.</text>
</comment>
<evidence type="ECO:0000256" key="10">
    <source>
        <dbReference type="SAM" id="SignalP"/>
    </source>
</evidence>
<evidence type="ECO:0000256" key="3">
    <source>
        <dbReference type="ARBA" id="ARBA00022452"/>
    </source>
</evidence>
<feature type="signal peptide" evidence="10">
    <location>
        <begin position="1"/>
        <end position="19"/>
    </location>
</feature>
<evidence type="ECO:0000259" key="11">
    <source>
        <dbReference type="Pfam" id="PF13609"/>
    </source>
</evidence>
<dbReference type="SUPFAM" id="SSF56935">
    <property type="entry name" value="Porins"/>
    <property type="match status" value="1"/>
</dbReference>
<evidence type="ECO:0000256" key="4">
    <source>
        <dbReference type="ARBA" id="ARBA00022692"/>
    </source>
</evidence>
<gene>
    <name evidence="12" type="ORF">EIG79_00470</name>
</gene>
<proteinExistence type="predicted"/>
<keyword evidence="4" id="KW-0812">Transmembrane</keyword>
<sequence>MKKTLLALAVAAVATSASAATVYSNEGTQVGVGGYFDVVLGKFNNDGKGQRTDLRNNESRINFTAQQDLGDGFKALGYARLRFDDFKEGVFKDSSAATNTFGNPVTNKLWLALEKEGVGRVSFGRQNTTGDDVQLNDNAYFLGGNNNLLTSGHKAVSFRSADFKIAEGHTLGFGADYVFGEARKDQAPVGLKNGYGVSAFYGADFSGVTLNVNAGYTVEKYDNTYTEPNEELNYANPKKSWRLATQLGLGDAKFGVEYGQSHAKNLAATGKSRHLLVAAEYQVLPVSKVFAQWQRNAIKGLTGAYNKELQNVYIVGADYEFSKNVVSYVQFAQERTTKATTTGSTKTKDNRYGVGLRVYF</sequence>
<protein>
    <submittedName>
        <fullName evidence="12">Porin</fullName>
    </submittedName>
</protein>
<dbReference type="InterPro" id="IPR033900">
    <property type="entry name" value="Gram_neg_porin_domain"/>
</dbReference>
<evidence type="ECO:0000256" key="6">
    <source>
        <dbReference type="ARBA" id="ARBA00023065"/>
    </source>
</evidence>
<dbReference type="Gene3D" id="2.40.160.10">
    <property type="entry name" value="Porin"/>
    <property type="match status" value="1"/>
</dbReference>
<name>A0A8B3TG99_AVIPA</name>
<comment type="subcellular location">
    <subcellularLocation>
        <location evidence="1">Cell outer membrane</location>
        <topology evidence="1">Multi-pass membrane protein</topology>
    </subcellularLocation>
</comment>
<dbReference type="PANTHER" id="PTHR34501:SF2">
    <property type="entry name" value="OUTER MEMBRANE PORIN F-RELATED"/>
    <property type="match status" value="1"/>
</dbReference>
<keyword evidence="2" id="KW-0813">Transport</keyword>
<evidence type="ECO:0000256" key="7">
    <source>
        <dbReference type="ARBA" id="ARBA00023114"/>
    </source>
</evidence>
<keyword evidence="3" id="KW-1134">Transmembrane beta strand</keyword>
<keyword evidence="9" id="KW-0998">Cell outer membrane</keyword>
<evidence type="ECO:0000256" key="2">
    <source>
        <dbReference type="ARBA" id="ARBA00022448"/>
    </source>
</evidence>
<dbReference type="InterPro" id="IPR050298">
    <property type="entry name" value="Gram-neg_bact_OMP"/>
</dbReference>
<dbReference type="EMBL" id="RQXS01000001">
    <property type="protein sequence ID" value="RZN61551.1"/>
    <property type="molecule type" value="Genomic_DNA"/>
</dbReference>
<accession>A0A8B3TG99</accession>
<dbReference type="Pfam" id="PF13609">
    <property type="entry name" value="Porin_4"/>
    <property type="match status" value="1"/>
</dbReference>
<dbReference type="Proteomes" id="UP000294229">
    <property type="component" value="Unassembled WGS sequence"/>
</dbReference>
<keyword evidence="5 10" id="KW-0732">Signal</keyword>
<organism evidence="12 13">
    <name type="scientific">Avibacterium paragallinarum</name>
    <name type="common">Haemophilus gallinarum</name>
    <dbReference type="NCBI Taxonomy" id="728"/>
    <lineage>
        <taxon>Bacteria</taxon>
        <taxon>Pseudomonadati</taxon>
        <taxon>Pseudomonadota</taxon>
        <taxon>Gammaproteobacteria</taxon>
        <taxon>Pasteurellales</taxon>
        <taxon>Pasteurellaceae</taxon>
        <taxon>Avibacterium</taxon>
    </lineage>
</organism>
<dbReference type="InterPro" id="IPR023614">
    <property type="entry name" value="Porin_dom_sf"/>
</dbReference>
<keyword evidence="8" id="KW-0472">Membrane</keyword>
<evidence type="ECO:0000256" key="9">
    <source>
        <dbReference type="ARBA" id="ARBA00023237"/>
    </source>
</evidence>
<dbReference type="RefSeq" id="WP_130238394.1">
    <property type="nucleotide sequence ID" value="NZ_RQXS01000001.1"/>
</dbReference>
<keyword evidence="7" id="KW-0626">Porin</keyword>
<dbReference type="GO" id="GO:0015288">
    <property type="term" value="F:porin activity"/>
    <property type="evidence" value="ECO:0007669"/>
    <property type="project" value="UniProtKB-KW"/>
</dbReference>
<keyword evidence="6" id="KW-0406">Ion transport</keyword>
<dbReference type="CDD" id="cd00342">
    <property type="entry name" value="gram_neg_porins"/>
    <property type="match status" value="1"/>
</dbReference>
<dbReference type="GO" id="GO:0009279">
    <property type="term" value="C:cell outer membrane"/>
    <property type="evidence" value="ECO:0007669"/>
    <property type="project" value="UniProtKB-SubCell"/>
</dbReference>
<evidence type="ECO:0000256" key="8">
    <source>
        <dbReference type="ARBA" id="ARBA00023136"/>
    </source>
</evidence>
<evidence type="ECO:0000256" key="5">
    <source>
        <dbReference type="ARBA" id="ARBA00022729"/>
    </source>
</evidence>
<feature type="chain" id="PRO_5032989041" evidence="10">
    <location>
        <begin position="20"/>
        <end position="360"/>
    </location>
</feature>
<feature type="domain" description="Porin" evidence="11">
    <location>
        <begin position="7"/>
        <end position="337"/>
    </location>
</feature>
<dbReference type="AlphaFoldDB" id="A0A8B3TG99"/>
<dbReference type="PANTHER" id="PTHR34501">
    <property type="entry name" value="PROTEIN YDDL-RELATED"/>
    <property type="match status" value="1"/>
</dbReference>
<dbReference type="GO" id="GO:0006811">
    <property type="term" value="P:monoatomic ion transport"/>
    <property type="evidence" value="ECO:0007669"/>
    <property type="project" value="UniProtKB-KW"/>
</dbReference>
<evidence type="ECO:0000313" key="13">
    <source>
        <dbReference type="Proteomes" id="UP000294229"/>
    </source>
</evidence>
<reference evidence="12 13" key="1">
    <citation type="submission" date="2018-11" db="EMBL/GenBank/DDBJ databases">
        <title>Sequencing Av. paragallinarum serogroups.</title>
        <authorList>
            <person name="Hellmuth J.E."/>
            <person name="Boucher C.E."/>
            <person name="Cason E.D."/>
        </authorList>
    </citation>
    <scope>NUCLEOTIDE SEQUENCE [LARGE SCALE GENOMIC DNA]</scope>
    <source>
        <strain evidence="12 13">SA-3</strain>
    </source>
</reference>
<evidence type="ECO:0000313" key="12">
    <source>
        <dbReference type="EMBL" id="RZN61551.1"/>
    </source>
</evidence>
<evidence type="ECO:0000256" key="1">
    <source>
        <dbReference type="ARBA" id="ARBA00004571"/>
    </source>
</evidence>